<evidence type="ECO:0000256" key="5">
    <source>
        <dbReference type="SAM" id="Phobius"/>
    </source>
</evidence>
<evidence type="ECO:0000259" key="6">
    <source>
        <dbReference type="PROSITE" id="PS50850"/>
    </source>
</evidence>
<dbReference type="GO" id="GO:0022857">
    <property type="term" value="F:transmembrane transporter activity"/>
    <property type="evidence" value="ECO:0007669"/>
    <property type="project" value="InterPro"/>
</dbReference>
<dbReference type="PANTHER" id="PTHR23514:SF13">
    <property type="entry name" value="INNER MEMBRANE PROTEIN YBJJ"/>
    <property type="match status" value="1"/>
</dbReference>
<dbReference type="InterPro" id="IPR011701">
    <property type="entry name" value="MFS"/>
</dbReference>
<keyword evidence="2 5" id="KW-0812">Transmembrane</keyword>
<keyword evidence="4 5" id="KW-0472">Membrane</keyword>
<dbReference type="InterPro" id="IPR051788">
    <property type="entry name" value="MFS_Transporter"/>
</dbReference>
<feature type="transmembrane region" description="Helical" evidence="5">
    <location>
        <begin position="112"/>
        <end position="132"/>
    </location>
</feature>
<feature type="transmembrane region" description="Helical" evidence="5">
    <location>
        <begin position="350"/>
        <end position="371"/>
    </location>
</feature>
<dbReference type="InterPro" id="IPR036259">
    <property type="entry name" value="MFS_trans_sf"/>
</dbReference>
<evidence type="ECO:0000256" key="1">
    <source>
        <dbReference type="ARBA" id="ARBA00004651"/>
    </source>
</evidence>
<organism evidence="7 8">
    <name type="scientific">Saccharopolyspora gloriosae</name>
    <dbReference type="NCBI Taxonomy" id="455344"/>
    <lineage>
        <taxon>Bacteria</taxon>
        <taxon>Bacillati</taxon>
        <taxon>Actinomycetota</taxon>
        <taxon>Actinomycetes</taxon>
        <taxon>Pseudonocardiales</taxon>
        <taxon>Pseudonocardiaceae</taxon>
        <taxon>Saccharopolyspora</taxon>
    </lineage>
</organism>
<dbReference type="SUPFAM" id="SSF103473">
    <property type="entry name" value="MFS general substrate transporter"/>
    <property type="match status" value="1"/>
</dbReference>
<evidence type="ECO:0000256" key="4">
    <source>
        <dbReference type="ARBA" id="ARBA00023136"/>
    </source>
</evidence>
<dbReference type="Proteomes" id="UP000580474">
    <property type="component" value="Unassembled WGS sequence"/>
</dbReference>
<accession>A0A840NEF4</accession>
<feature type="transmembrane region" description="Helical" evidence="5">
    <location>
        <begin position="293"/>
        <end position="310"/>
    </location>
</feature>
<dbReference type="Gene3D" id="1.20.1250.20">
    <property type="entry name" value="MFS general substrate transporter like domains"/>
    <property type="match status" value="2"/>
</dbReference>
<feature type="transmembrane region" description="Helical" evidence="5">
    <location>
        <begin position="178"/>
        <end position="198"/>
    </location>
</feature>
<gene>
    <name evidence="7" type="ORF">BJ969_003398</name>
</gene>
<feature type="transmembrane region" description="Helical" evidence="5">
    <location>
        <begin position="58"/>
        <end position="77"/>
    </location>
</feature>
<evidence type="ECO:0000256" key="3">
    <source>
        <dbReference type="ARBA" id="ARBA00022989"/>
    </source>
</evidence>
<feature type="transmembrane region" description="Helical" evidence="5">
    <location>
        <begin position="84"/>
        <end position="106"/>
    </location>
</feature>
<feature type="transmembrane region" description="Helical" evidence="5">
    <location>
        <begin position="316"/>
        <end position="338"/>
    </location>
</feature>
<comment type="caution">
    <text evidence="7">The sequence shown here is derived from an EMBL/GenBank/DDBJ whole genome shotgun (WGS) entry which is preliminary data.</text>
</comment>
<dbReference type="RefSeq" id="WP_184479859.1">
    <property type="nucleotide sequence ID" value="NZ_JACHIV010000001.1"/>
</dbReference>
<name>A0A840NEF4_9PSEU</name>
<proteinExistence type="predicted"/>
<dbReference type="CDD" id="cd17393">
    <property type="entry name" value="MFS_MosC_like"/>
    <property type="match status" value="1"/>
</dbReference>
<dbReference type="InterPro" id="IPR020846">
    <property type="entry name" value="MFS_dom"/>
</dbReference>
<comment type="subcellular location">
    <subcellularLocation>
        <location evidence="1">Cell membrane</location>
        <topology evidence="1">Multi-pass membrane protein</topology>
    </subcellularLocation>
</comment>
<dbReference type="Pfam" id="PF07690">
    <property type="entry name" value="MFS_1"/>
    <property type="match status" value="1"/>
</dbReference>
<dbReference type="EMBL" id="JACHIV010000001">
    <property type="protein sequence ID" value="MBB5070310.1"/>
    <property type="molecule type" value="Genomic_DNA"/>
</dbReference>
<feature type="transmembrane region" description="Helical" evidence="5">
    <location>
        <begin position="377"/>
        <end position="398"/>
    </location>
</feature>
<feature type="transmembrane region" description="Helical" evidence="5">
    <location>
        <begin position="153"/>
        <end position="172"/>
    </location>
</feature>
<dbReference type="PROSITE" id="PS50850">
    <property type="entry name" value="MFS"/>
    <property type="match status" value="1"/>
</dbReference>
<keyword evidence="3 5" id="KW-1133">Transmembrane helix</keyword>
<feature type="transmembrane region" description="Helical" evidence="5">
    <location>
        <begin position="260"/>
        <end position="281"/>
    </location>
</feature>
<dbReference type="GO" id="GO:0005886">
    <property type="term" value="C:plasma membrane"/>
    <property type="evidence" value="ECO:0007669"/>
    <property type="project" value="UniProtKB-SubCell"/>
</dbReference>
<protein>
    <submittedName>
        <fullName evidence="7">Fucose permease</fullName>
    </submittedName>
</protein>
<evidence type="ECO:0000313" key="7">
    <source>
        <dbReference type="EMBL" id="MBB5070310.1"/>
    </source>
</evidence>
<feature type="domain" description="Major facilitator superfamily (MFS) profile" evidence="6">
    <location>
        <begin position="19"/>
        <end position="403"/>
    </location>
</feature>
<dbReference type="PANTHER" id="PTHR23514">
    <property type="entry name" value="BYPASS OF STOP CODON PROTEIN 6"/>
    <property type="match status" value="1"/>
</dbReference>
<feature type="transmembrane region" description="Helical" evidence="5">
    <location>
        <begin position="219"/>
        <end position="240"/>
    </location>
</feature>
<dbReference type="AlphaFoldDB" id="A0A840NEF4"/>
<reference evidence="7 8" key="1">
    <citation type="submission" date="2020-08" db="EMBL/GenBank/DDBJ databases">
        <title>Sequencing the genomes of 1000 actinobacteria strains.</title>
        <authorList>
            <person name="Klenk H.-P."/>
        </authorList>
    </citation>
    <scope>NUCLEOTIDE SEQUENCE [LARGE SCALE GENOMIC DNA]</scope>
    <source>
        <strain evidence="7 8">DSM 45582</strain>
    </source>
</reference>
<evidence type="ECO:0000313" key="8">
    <source>
        <dbReference type="Proteomes" id="UP000580474"/>
    </source>
</evidence>
<sequence>MTEHKGSGAPTARTGTRARRRALLLIFFLVGVGLASWVTRTPAIRDALAASTGEMGLVLFGLSIGSMTGILAAGPLVRRSGTKPVIAVSTGFVVAGLAVLGGFTALGAAPGAFAGLLLFGLGMGCSDVALNIEGAEVERLAARPLLPLLHGTYSAGTVLGSLLGLAFAHAGIGVGAHLAGVAVLGAAATAVAAPALPAGFGQERGATGRGIGVAARQQIALWSQPRIALIGCVVLGMALAEGSANDWLPLLMVDAHGFDPVLGALLFTAFAAAMTAGRFAGSGLVRRFGRAPVVRAGALCAGIGIALVIFTGSPAVAVAGVVLWGLGTSLGFPLAISAAGDGDGDSTARVSAVATAGYLAFLVGPPMLGFLGDHFGLRYAMIVVLVLVGCAAATASAVRAPARDANGEAMTDA</sequence>
<feature type="transmembrane region" description="Helical" evidence="5">
    <location>
        <begin position="21"/>
        <end position="38"/>
    </location>
</feature>
<keyword evidence="8" id="KW-1185">Reference proteome</keyword>
<evidence type="ECO:0000256" key="2">
    <source>
        <dbReference type="ARBA" id="ARBA00022692"/>
    </source>
</evidence>